<dbReference type="RefSeq" id="WP_354014813.1">
    <property type="nucleotide sequence ID" value="NZ_JBEPMU010000004.1"/>
</dbReference>
<evidence type="ECO:0000313" key="2">
    <source>
        <dbReference type="Proteomes" id="UP001549184"/>
    </source>
</evidence>
<keyword evidence="2" id="KW-1185">Reference proteome</keyword>
<dbReference type="EMBL" id="JBEPMU010000004">
    <property type="protein sequence ID" value="MET3653432.1"/>
    <property type="molecule type" value="Genomic_DNA"/>
</dbReference>
<gene>
    <name evidence="1" type="ORF">ABIC75_003168</name>
</gene>
<dbReference type="Proteomes" id="UP001549184">
    <property type="component" value="Unassembled WGS sequence"/>
</dbReference>
<reference evidence="1 2" key="1">
    <citation type="submission" date="2024-06" db="EMBL/GenBank/DDBJ databases">
        <title>Sorghum-associated microbial communities from plants grown in Nebraska, USA.</title>
        <authorList>
            <person name="Schachtman D."/>
        </authorList>
    </citation>
    <scope>NUCLEOTIDE SEQUENCE [LARGE SCALE GENOMIC DNA]</scope>
    <source>
        <strain evidence="1 2">1073</strain>
    </source>
</reference>
<evidence type="ECO:0000313" key="1">
    <source>
        <dbReference type="EMBL" id="MET3653432.1"/>
    </source>
</evidence>
<sequence>MALILDEQLVFKAMVTFLTTLHEQLGWDNLPGLLGSMALIDGVPLDPAIEDDWKTAVDQTLADLRSSGAVEGLTVQQAYSAVQHFLDKRFFKEGKTDVGKVLKELQPVDLLSVQTDFKVAWADSIAFGVDPTKSIKAVVVQDDVAYETHTKPRETS</sequence>
<name>A0ABV2JXY5_9GAMM</name>
<protein>
    <submittedName>
        <fullName evidence="1">Uncharacterized protein</fullName>
    </submittedName>
</protein>
<organism evidence="1 2">
    <name type="scientific">Dyella japonica</name>
    <dbReference type="NCBI Taxonomy" id="231455"/>
    <lineage>
        <taxon>Bacteria</taxon>
        <taxon>Pseudomonadati</taxon>
        <taxon>Pseudomonadota</taxon>
        <taxon>Gammaproteobacteria</taxon>
        <taxon>Lysobacterales</taxon>
        <taxon>Rhodanobacteraceae</taxon>
        <taxon>Dyella</taxon>
    </lineage>
</organism>
<comment type="caution">
    <text evidence="1">The sequence shown here is derived from an EMBL/GenBank/DDBJ whole genome shotgun (WGS) entry which is preliminary data.</text>
</comment>
<proteinExistence type="predicted"/>
<accession>A0ABV2JXY5</accession>